<dbReference type="InterPro" id="IPR055348">
    <property type="entry name" value="DctQ"/>
</dbReference>
<name>A0A1Y0D8W1_9GAMM</name>
<comment type="subcellular location">
    <subcellularLocation>
        <location evidence="1 9">Cell inner membrane</location>
        <topology evidence="1 9">Multi-pass membrane protein</topology>
    </subcellularLocation>
</comment>
<keyword evidence="3" id="KW-1003">Cell membrane</keyword>
<feature type="transmembrane region" description="Helical" evidence="9">
    <location>
        <begin position="39"/>
        <end position="61"/>
    </location>
</feature>
<protein>
    <recommendedName>
        <fullName evidence="9">TRAP transporter small permease protein</fullName>
    </recommendedName>
</protein>
<dbReference type="EMBL" id="CP021377">
    <property type="protein sequence ID" value="ART84003.1"/>
    <property type="molecule type" value="Genomic_DNA"/>
</dbReference>
<dbReference type="Proteomes" id="UP000243937">
    <property type="component" value="Chromosome"/>
</dbReference>
<keyword evidence="7 9" id="KW-0472">Membrane</keyword>
<keyword evidence="12" id="KW-1185">Reference proteome</keyword>
<dbReference type="PANTHER" id="PTHR35011">
    <property type="entry name" value="2,3-DIKETO-L-GULONATE TRAP TRANSPORTER SMALL PERMEASE PROTEIN YIAM"/>
    <property type="match status" value="1"/>
</dbReference>
<evidence type="ECO:0000256" key="2">
    <source>
        <dbReference type="ARBA" id="ARBA00022448"/>
    </source>
</evidence>
<proteinExistence type="inferred from homology"/>
<evidence type="ECO:0000313" key="11">
    <source>
        <dbReference type="EMBL" id="ART84003.1"/>
    </source>
</evidence>
<evidence type="ECO:0000256" key="5">
    <source>
        <dbReference type="ARBA" id="ARBA00022692"/>
    </source>
</evidence>
<feature type="transmembrane region" description="Helical" evidence="9">
    <location>
        <begin position="112"/>
        <end position="133"/>
    </location>
</feature>
<comment type="subunit">
    <text evidence="9">The complex comprises the extracytoplasmic solute receptor protein and the two transmembrane proteins.</text>
</comment>
<dbReference type="KEGG" id="opf:CBP31_09230"/>
<evidence type="ECO:0000256" key="9">
    <source>
        <dbReference type="RuleBase" id="RU369079"/>
    </source>
</evidence>
<evidence type="ECO:0000256" key="6">
    <source>
        <dbReference type="ARBA" id="ARBA00022989"/>
    </source>
</evidence>
<dbReference type="InterPro" id="IPR007387">
    <property type="entry name" value="TRAP_DctQ"/>
</dbReference>
<feature type="transmembrane region" description="Helical" evidence="9">
    <location>
        <begin position="153"/>
        <end position="173"/>
    </location>
</feature>
<keyword evidence="4 9" id="KW-0997">Cell inner membrane</keyword>
<organism evidence="11 12">
    <name type="scientific">Oceanisphaera profunda</name>
    <dbReference type="NCBI Taxonomy" id="1416627"/>
    <lineage>
        <taxon>Bacteria</taxon>
        <taxon>Pseudomonadati</taxon>
        <taxon>Pseudomonadota</taxon>
        <taxon>Gammaproteobacteria</taxon>
        <taxon>Aeromonadales</taxon>
        <taxon>Aeromonadaceae</taxon>
        <taxon>Oceanisphaera</taxon>
    </lineage>
</organism>
<dbReference type="Pfam" id="PF04290">
    <property type="entry name" value="DctQ"/>
    <property type="match status" value="1"/>
</dbReference>
<evidence type="ECO:0000256" key="8">
    <source>
        <dbReference type="ARBA" id="ARBA00038436"/>
    </source>
</evidence>
<evidence type="ECO:0000256" key="4">
    <source>
        <dbReference type="ARBA" id="ARBA00022519"/>
    </source>
</evidence>
<comment type="function">
    <text evidence="9">Part of the tripartite ATP-independent periplasmic (TRAP) transport system.</text>
</comment>
<feature type="domain" description="Tripartite ATP-independent periplasmic transporters DctQ component" evidence="10">
    <location>
        <begin position="49"/>
        <end position="179"/>
    </location>
</feature>
<keyword evidence="6 9" id="KW-1133">Transmembrane helix</keyword>
<evidence type="ECO:0000259" key="10">
    <source>
        <dbReference type="Pfam" id="PF04290"/>
    </source>
</evidence>
<evidence type="ECO:0000256" key="3">
    <source>
        <dbReference type="ARBA" id="ARBA00022475"/>
    </source>
</evidence>
<evidence type="ECO:0000313" key="12">
    <source>
        <dbReference type="Proteomes" id="UP000243937"/>
    </source>
</evidence>
<comment type="similarity">
    <text evidence="8 9">Belongs to the TRAP transporter small permease family.</text>
</comment>
<gene>
    <name evidence="11" type="ORF">CBP31_09230</name>
</gene>
<evidence type="ECO:0000256" key="1">
    <source>
        <dbReference type="ARBA" id="ARBA00004429"/>
    </source>
</evidence>
<dbReference type="GO" id="GO:0015740">
    <property type="term" value="P:C4-dicarboxylate transport"/>
    <property type="evidence" value="ECO:0007669"/>
    <property type="project" value="TreeGrafter"/>
</dbReference>
<sequence length="209" mass="23148">MSESNSESSSELADDIPAYRSGLPGVLGIIDEWIARGEALMLAAGVLLMAINTCTNVIARFVFGEGFFFSGEINRILIIFITFAGIGYAARHGRHIRMSALYDALPAEFRKILMIFIALFTAAVMFFLAYHAYEYIKTLHSRGRILPALGFKIWWIYIWAPIGFTVTGIQYLLTAVKNFTSAEVYLSTGVVDGYADTDTVNETKNGTKT</sequence>
<reference evidence="11 12" key="1">
    <citation type="journal article" date="2014" name="Int. J. Syst. Evol. Microbiol.">
        <title>Oceanisphaera profunda sp. nov., a marine bacterium isolated from deep-sea sediment, and emended description of the genus Oceanisphaera.</title>
        <authorList>
            <person name="Xu Z."/>
            <person name="Zhang X.Y."/>
            <person name="Su H.N."/>
            <person name="Yu Z.C."/>
            <person name="Liu C."/>
            <person name="Li H."/>
            <person name="Chen X.L."/>
            <person name="Song X.Y."/>
            <person name="Xie B.B."/>
            <person name="Qin Q.L."/>
            <person name="Zhou B.C."/>
            <person name="Shi M."/>
            <person name="Huang Y."/>
            <person name="Zhang Y.Z."/>
        </authorList>
    </citation>
    <scope>NUCLEOTIDE SEQUENCE [LARGE SCALE GENOMIC DNA]</scope>
    <source>
        <strain evidence="11 12">SM1222</strain>
    </source>
</reference>
<dbReference type="AlphaFoldDB" id="A0A1Y0D8W1"/>
<feature type="transmembrane region" description="Helical" evidence="9">
    <location>
        <begin position="73"/>
        <end position="91"/>
    </location>
</feature>
<accession>A0A1Y0D8W1</accession>
<dbReference type="OrthoDB" id="5465095at2"/>
<keyword evidence="2 9" id="KW-0813">Transport</keyword>
<dbReference type="PANTHER" id="PTHR35011:SF2">
    <property type="entry name" value="2,3-DIKETO-L-GULONATE TRAP TRANSPORTER SMALL PERMEASE PROTEIN YIAM"/>
    <property type="match status" value="1"/>
</dbReference>
<evidence type="ECO:0000256" key="7">
    <source>
        <dbReference type="ARBA" id="ARBA00023136"/>
    </source>
</evidence>
<dbReference type="RefSeq" id="WP_087038683.1">
    <property type="nucleotide sequence ID" value="NZ_CP021377.1"/>
</dbReference>
<keyword evidence="5 9" id="KW-0812">Transmembrane</keyword>
<dbReference type="GO" id="GO:0022857">
    <property type="term" value="F:transmembrane transporter activity"/>
    <property type="evidence" value="ECO:0007669"/>
    <property type="project" value="UniProtKB-UniRule"/>
</dbReference>
<dbReference type="GO" id="GO:0005886">
    <property type="term" value="C:plasma membrane"/>
    <property type="evidence" value="ECO:0007669"/>
    <property type="project" value="UniProtKB-SubCell"/>
</dbReference>